<accession>A0A0B7NAI6</accession>
<name>A0A0B7NAI6_9FUNG</name>
<dbReference type="Proteomes" id="UP000054107">
    <property type="component" value="Unassembled WGS sequence"/>
</dbReference>
<keyword evidence="2" id="KW-1185">Reference proteome</keyword>
<sequence length="133" mass="14923">MLNFQSSALHQFIQQIASRFNSTTSAPTFQSKARYQTSLYSIDSANQDDQDDFRYAPSSIYSADSFCSSQSLTITSTRSTTTESVFEKTYVSFPDYMPSTTSNRALFTKPEVMTATATPSFYNTPHSKPIWIA</sequence>
<dbReference type="AlphaFoldDB" id="A0A0B7NAI6"/>
<dbReference type="OrthoDB" id="2253962at2759"/>
<evidence type="ECO:0000313" key="2">
    <source>
        <dbReference type="Proteomes" id="UP000054107"/>
    </source>
</evidence>
<evidence type="ECO:0000313" key="1">
    <source>
        <dbReference type="EMBL" id="CEP14449.1"/>
    </source>
</evidence>
<dbReference type="EMBL" id="LN731212">
    <property type="protein sequence ID" value="CEP14449.1"/>
    <property type="molecule type" value="Genomic_DNA"/>
</dbReference>
<reference evidence="1 2" key="1">
    <citation type="submission" date="2014-09" db="EMBL/GenBank/DDBJ databases">
        <authorList>
            <person name="Ellenberger Sabrina"/>
        </authorList>
    </citation>
    <scope>NUCLEOTIDE SEQUENCE [LARGE SCALE GENOMIC DNA]</scope>
    <source>
        <strain evidence="1 2">CBS 412.66</strain>
    </source>
</reference>
<organism evidence="1 2">
    <name type="scientific">Parasitella parasitica</name>
    <dbReference type="NCBI Taxonomy" id="35722"/>
    <lineage>
        <taxon>Eukaryota</taxon>
        <taxon>Fungi</taxon>
        <taxon>Fungi incertae sedis</taxon>
        <taxon>Mucoromycota</taxon>
        <taxon>Mucoromycotina</taxon>
        <taxon>Mucoromycetes</taxon>
        <taxon>Mucorales</taxon>
        <taxon>Mucorineae</taxon>
        <taxon>Mucoraceae</taxon>
        <taxon>Parasitella</taxon>
    </lineage>
</organism>
<protein>
    <submittedName>
        <fullName evidence="1">Uncharacterized protein</fullName>
    </submittedName>
</protein>
<gene>
    <name evidence="1" type="primary">PARPA_08629.1 scaffold 33405</name>
</gene>
<proteinExistence type="predicted"/>